<protein>
    <submittedName>
        <fullName evidence="2">BTB/POZ protein</fullName>
    </submittedName>
</protein>
<dbReference type="OrthoDB" id="6359816at2759"/>
<dbReference type="PANTHER" id="PTHR24410:SF23">
    <property type="entry name" value="BTB DOMAIN-CONTAINING PROTEIN-RELATED"/>
    <property type="match status" value="1"/>
</dbReference>
<dbReference type="SMART" id="SM00225">
    <property type="entry name" value="BTB"/>
    <property type="match status" value="1"/>
</dbReference>
<dbReference type="InterPro" id="IPR011333">
    <property type="entry name" value="SKP1/BTB/POZ_sf"/>
</dbReference>
<dbReference type="Gene3D" id="3.30.710.10">
    <property type="entry name" value="Potassium Channel Kv1.1, Chain A"/>
    <property type="match status" value="1"/>
</dbReference>
<dbReference type="AlphaFoldDB" id="A0A397SM43"/>
<gene>
    <name evidence="2" type="ORF">C1645_807477</name>
</gene>
<dbReference type="InterPro" id="IPR051481">
    <property type="entry name" value="BTB-POZ/Galectin-3-binding"/>
</dbReference>
<dbReference type="Pfam" id="PF00651">
    <property type="entry name" value="BTB"/>
    <property type="match status" value="1"/>
</dbReference>
<evidence type="ECO:0000313" key="3">
    <source>
        <dbReference type="Proteomes" id="UP000265703"/>
    </source>
</evidence>
<dbReference type="EMBL" id="QKYT01000326">
    <property type="protein sequence ID" value="RIA87108.1"/>
    <property type="molecule type" value="Genomic_DNA"/>
</dbReference>
<feature type="domain" description="BTB" evidence="1">
    <location>
        <begin position="21"/>
        <end position="83"/>
    </location>
</feature>
<name>A0A397SM43_9GLOM</name>
<dbReference type="CDD" id="cd18186">
    <property type="entry name" value="BTB_POZ_ZBTB_KLHL-like"/>
    <property type="match status" value="1"/>
</dbReference>
<comment type="caution">
    <text evidence="2">The sequence shown here is derived from an EMBL/GenBank/DDBJ whole genome shotgun (WGS) entry which is preliminary data.</text>
</comment>
<evidence type="ECO:0000259" key="1">
    <source>
        <dbReference type="PROSITE" id="PS50097"/>
    </source>
</evidence>
<accession>A0A397SM43</accession>
<proteinExistence type="predicted"/>
<dbReference type="PROSITE" id="PS50097">
    <property type="entry name" value="BTB"/>
    <property type="match status" value="1"/>
</dbReference>
<dbReference type="InterPro" id="IPR000210">
    <property type="entry name" value="BTB/POZ_dom"/>
</dbReference>
<keyword evidence="3" id="KW-1185">Reference proteome</keyword>
<dbReference type="Proteomes" id="UP000265703">
    <property type="component" value="Unassembled WGS sequence"/>
</dbReference>
<dbReference type="SUPFAM" id="SSF54695">
    <property type="entry name" value="POZ domain"/>
    <property type="match status" value="1"/>
</dbReference>
<reference evidence="2 3" key="1">
    <citation type="submission" date="2018-06" db="EMBL/GenBank/DDBJ databases">
        <title>Comparative genomics reveals the genomic features of Rhizophagus irregularis, R. cerebriforme, R. diaphanum and Gigaspora rosea, and their symbiotic lifestyle signature.</title>
        <authorList>
            <person name="Morin E."/>
            <person name="San Clemente H."/>
            <person name="Chen E.C.H."/>
            <person name="De La Providencia I."/>
            <person name="Hainaut M."/>
            <person name="Kuo A."/>
            <person name="Kohler A."/>
            <person name="Murat C."/>
            <person name="Tang N."/>
            <person name="Roy S."/>
            <person name="Loubradou J."/>
            <person name="Henrissat B."/>
            <person name="Grigoriev I.V."/>
            <person name="Corradi N."/>
            <person name="Roux C."/>
            <person name="Martin F.M."/>
        </authorList>
    </citation>
    <scope>NUCLEOTIDE SEQUENCE [LARGE SCALE GENOMIC DNA]</scope>
    <source>
        <strain evidence="2 3">DAOM 227022</strain>
    </source>
</reference>
<evidence type="ECO:0000313" key="2">
    <source>
        <dbReference type="EMBL" id="RIA87108.1"/>
    </source>
</evidence>
<sequence length="311" mass="35449">MTRGCSLVKDLRMLINNSKYSDVEIICEDGVKLYGCKAILAARSEVFDRMFYNGMKESYEKQIFFPEINSSSMSVVLEFLYTGCNVNGSLTSDNIVGAYHAADYLQLSDLQEFITEILRETLDQKYYESIAPELLTKSIEKMSESAENPFLSLLVDSVAKIPLNTIDCTRLSFTAFQYLLSYTFDKEKPFATSEYEVLRFGAIRAAYQISNDAAISLRNRLPTLDKMGCPRKLDSKLYDHKYIIHRPKIVELLSNIVDLIDFRRIDGKILTEIIDPLGLVPADVIISAYRFLIKNKNLPAIRGIPYIFVQI</sequence>
<dbReference type="PANTHER" id="PTHR24410">
    <property type="entry name" value="HL07962P-RELATED"/>
    <property type="match status" value="1"/>
</dbReference>
<organism evidence="2 3">
    <name type="scientific">Glomus cerebriforme</name>
    <dbReference type="NCBI Taxonomy" id="658196"/>
    <lineage>
        <taxon>Eukaryota</taxon>
        <taxon>Fungi</taxon>
        <taxon>Fungi incertae sedis</taxon>
        <taxon>Mucoromycota</taxon>
        <taxon>Glomeromycotina</taxon>
        <taxon>Glomeromycetes</taxon>
        <taxon>Glomerales</taxon>
        <taxon>Glomeraceae</taxon>
        <taxon>Glomus</taxon>
    </lineage>
</organism>